<proteinExistence type="predicted"/>
<evidence type="ECO:0000259" key="2">
    <source>
        <dbReference type="Pfam" id="PF08325"/>
    </source>
</evidence>
<feature type="transmembrane region" description="Helical" evidence="1">
    <location>
        <begin position="6"/>
        <end position="25"/>
    </location>
</feature>
<dbReference type="Pfam" id="PF08325">
    <property type="entry name" value="WLM"/>
    <property type="match status" value="1"/>
</dbReference>
<keyword evidence="1" id="KW-1133">Transmembrane helix</keyword>
<feature type="domain" description="WLM" evidence="2">
    <location>
        <begin position="38"/>
        <end position="166"/>
    </location>
</feature>
<evidence type="ECO:0000313" key="3">
    <source>
        <dbReference type="EMBL" id="QHS90641.1"/>
    </source>
</evidence>
<organism evidence="3">
    <name type="scientific">viral metagenome</name>
    <dbReference type="NCBI Taxonomy" id="1070528"/>
    <lineage>
        <taxon>unclassified sequences</taxon>
        <taxon>metagenomes</taxon>
        <taxon>organismal metagenomes</taxon>
    </lineage>
</organism>
<keyword evidence="1" id="KW-0812">Transmembrane</keyword>
<dbReference type="Gene3D" id="3.30.2010.10">
    <property type="entry name" value="Metalloproteases ('zincins'), catalytic domain"/>
    <property type="match status" value="1"/>
</dbReference>
<dbReference type="EMBL" id="MN739142">
    <property type="protein sequence ID" value="QHS90641.1"/>
    <property type="molecule type" value="Genomic_DNA"/>
</dbReference>
<keyword evidence="1" id="KW-0472">Membrane</keyword>
<sequence length="191" mass="22034">MITFLDYFVLFIGIIILFLYIKSYYGEVEYVKSKKDNQYYLVRKLPDKENAANLLSQLGDELDKLVKHMMAKYPDNKDVKRLYANFNKNNISEGSPDSSYTSYSVNKGEKIVLCVRQKDEKNSFVDKNVLMYVSVHELAHLMTEEIGHTTTFWTNFKFLLTEAVSIGIYKKVDYAKSPAPFCGIKISSSII</sequence>
<reference evidence="3" key="1">
    <citation type="journal article" date="2020" name="Nature">
        <title>Giant virus diversity and host interactions through global metagenomics.</title>
        <authorList>
            <person name="Schulz F."/>
            <person name="Roux S."/>
            <person name="Paez-Espino D."/>
            <person name="Jungbluth S."/>
            <person name="Walsh D.A."/>
            <person name="Denef V.J."/>
            <person name="McMahon K.D."/>
            <person name="Konstantinidis K.T."/>
            <person name="Eloe-Fadrosh E.A."/>
            <person name="Kyrpides N.C."/>
            <person name="Woyke T."/>
        </authorList>
    </citation>
    <scope>NUCLEOTIDE SEQUENCE</scope>
    <source>
        <strain evidence="3">GVMAG-M-3300010354-11</strain>
    </source>
</reference>
<name>A0A6C0BFT3_9ZZZZ</name>
<accession>A0A6C0BFT3</accession>
<evidence type="ECO:0000256" key="1">
    <source>
        <dbReference type="SAM" id="Phobius"/>
    </source>
</evidence>
<dbReference type="InterPro" id="IPR013536">
    <property type="entry name" value="WLM_dom"/>
</dbReference>
<protein>
    <recommendedName>
        <fullName evidence="2">WLM domain-containing protein</fullName>
    </recommendedName>
</protein>
<dbReference type="AlphaFoldDB" id="A0A6C0BFT3"/>